<organism evidence="1 2">
    <name type="scientific">Verticillium longisporum</name>
    <name type="common">Verticillium dahliae var. longisporum</name>
    <dbReference type="NCBI Taxonomy" id="100787"/>
    <lineage>
        <taxon>Eukaryota</taxon>
        <taxon>Fungi</taxon>
        <taxon>Dikarya</taxon>
        <taxon>Ascomycota</taxon>
        <taxon>Pezizomycotina</taxon>
        <taxon>Sordariomycetes</taxon>
        <taxon>Hypocreomycetidae</taxon>
        <taxon>Glomerellales</taxon>
        <taxon>Plectosphaerellaceae</taxon>
        <taxon>Verticillium</taxon>
    </lineage>
</organism>
<proteinExistence type="predicted"/>
<evidence type="ECO:0000313" key="2">
    <source>
        <dbReference type="Proteomes" id="UP000044602"/>
    </source>
</evidence>
<evidence type="ECO:0000313" key="1">
    <source>
        <dbReference type="EMBL" id="CRK36269.1"/>
    </source>
</evidence>
<reference evidence="1 2" key="1">
    <citation type="submission" date="2015-05" db="EMBL/GenBank/DDBJ databases">
        <authorList>
            <person name="Wang D.B."/>
            <person name="Wang M."/>
        </authorList>
    </citation>
    <scope>NUCLEOTIDE SEQUENCE [LARGE SCALE GENOMIC DNA]</scope>
    <source>
        <strain evidence="1">VL1</strain>
    </source>
</reference>
<keyword evidence="2" id="KW-1185">Reference proteome</keyword>
<dbReference type="EMBL" id="CVQH01023994">
    <property type="protein sequence ID" value="CRK36269.1"/>
    <property type="molecule type" value="Genomic_DNA"/>
</dbReference>
<gene>
    <name evidence="1" type="ORF">BN1708_019956</name>
</gene>
<dbReference type="GO" id="GO:0032784">
    <property type="term" value="P:regulation of DNA-templated transcription elongation"/>
    <property type="evidence" value="ECO:0007669"/>
    <property type="project" value="InterPro"/>
</dbReference>
<dbReference type="InterPro" id="IPR039659">
    <property type="entry name" value="SPT5"/>
</dbReference>
<dbReference type="GO" id="GO:0006368">
    <property type="term" value="P:transcription elongation by RNA polymerase II"/>
    <property type="evidence" value="ECO:0007669"/>
    <property type="project" value="TreeGrafter"/>
</dbReference>
<name>A0A0G4MQ35_VERLO</name>
<dbReference type="AlphaFoldDB" id="A0A0G4MQ35"/>
<protein>
    <submittedName>
        <fullName evidence="1">Uncharacterized protein</fullName>
    </submittedName>
</protein>
<dbReference type="STRING" id="100787.A0A0G4MQ35"/>
<dbReference type="GO" id="GO:0006357">
    <property type="term" value="P:regulation of transcription by RNA polymerase II"/>
    <property type="evidence" value="ECO:0007669"/>
    <property type="project" value="InterPro"/>
</dbReference>
<dbReference type="Proteomes" id="UP000044602">
    <property type="component" value="Unassembled WGS sequence"/>
</dbReference>
<sequence length="95" mass="10779">MPGPRPPQRLFNEAEARKRHPRFIQGNPQTKIWTYMGDDFENGFQVKEYKIQQLVVTDVNPTLEEVTRFASGAEDGTENLDLKALAASLKDSNTN</sequence>
<feature type="non-terminal residue" evidence="1">
    <location>
        <position position="95"/>
    </location>
</feature>
<dbReference type="GO" id="GO:0032044">
    <property type="term" value="C:DSIF complex"/>
    <property type="evidence" value="ECO:0007669"/>
    <property type="project" value="TreeGrafter"/>
</dbReference>
<dbReference type="PANTHER" id="PTHR11125">
    <property type="entry name" value="SUPPRESSOR OF TY 5"/>
    <property type="match status" value="1"/>
</dbReference>
<dbReference type="PANTHER" id="PTHR11125:SF7">
    <property type="entry name" value="TRANSCRIPTION ELONGATION FACTOR SPT5"/>
    <property type="match status" value="1"/>
</dbReference>
<dbReference type="GO" id="GO:0003729">
    <property type="term" value="F:mRNA binding"/>
    <property type="evidence" value="ECO:0007669"/>
    <property type="project" value="TreeGrafter"/>
</dbReference>
<accession>A0A0G4MQ35</accession>